<sequence length="805" mass="91426">MTAIKDEPSEVEDNYDNLHMDQNRRGKKAGGWQVLGLDHPVFKAIQKLGFKQPTPIQCKAIPPILDGKDVVAMSRTGSGKTAAFVIPMIQKLKQRLSSGTRALLLSPTRELALQTFSVVKQLAKFTGLRCACVVGGDNMEEQFSAIHENPDILIATPGRLLHLAVEMNLKLNTVRYIVFDEADRLFELGFAEQLHDILKRLSESRQTMLFSATLPKILVDFAKAGLSDPTLVRLDADTKISEKLSMVFFACRDNDKASALLYLARKAVRDQKQTIIFCATMKHVEYFSTILTEAGLDVCFLYSQLDATARKMNIARFRNKQCMLLVVTDVAARGVDIPLMDNAINVHFPAKSKLFIHRVGRVARAGKFGTSYSLVSPDEMPYVLDLFLFLGRPLKLAVDSDVYKVDETLMGSFPDDLIHLETEFLRNIHEISMEVSDLKHKSDNAMKKYIRTRPAPSSESVRRSKKEFKTLECAPHPILDKSISMSADHSVLQELRNYRPPATIFELNASSKLPTSTIMKAKRKAHQRIVEKNKKDQNNIDESEEEESADETGVIESFDNVVRVTKLDMPQNDKAAAPSKAKKRKYDEQKERDKMEHYVSYRAADDETEKGYAVDNNANSFDALAKNSSVDIIADDDKGLYREKGKKKWDRKTKKYVGEQSVKRIRTEEGTLVPASYKSGRYEKWQSQQKMKYRNNDDEEEDDEAANKRLYRARSQKKVWHTKENNKRGPRDEVKRPEQIFKARRKKEKIQGYQEHRREENLKRKVGSLQKKRSGPGSFKGGSKPSFGGRSGSKPSFGGRPRGRK</sequence>
<accession>A0AC34GNU1</accession>
<proteinExistence type="predicted"/>
<reference evidence="2" key="1">
    <citation type="submission" date="2022-11" db="UniProtKB">
        <authorList>
            <consortium name="WormBaseParasite"/>
        </authorList>
    </citation>
    <scope>IDENTIFICATION</scope>
</reference>
<dbReference type="Proteomes" id="UP000887579">
    <property type="component" value="Unplaced"/>
</dbReference>
<name>A0AC34GNU1_9BILA</name>
<evidence type="ECO:0000313" key="1">
    <source>
        <dbReference type="Proteomes" id="UP000887579"/>
    </source>
</evidence>
<protein>
    <submittedName>
        <fullName evidence="2">RNA helicase</fullName>
    </submittedName>
</protein>
<dbReference type="WBParaSite" id="ES5_v2.g5612.t1">
    <property type="protein sequence ID" value="ES5_v2.g5612.t1"/>
    <property type="gene ID" value="ES5_v2.g5612"/>
</dbReference>
<evidence type="ECO:0000313" key="2">
    <source>
        <dbReference type="WBParaSite" id="ES5_v2.g5612.t1"/>
    </source>
</evidence>
<organism evidence="1 2">
    <name type="scientific">Panagrolaimus sp. ES5</name>
    <dbReference type="NCBI Taxonomy" id="591445"/>
    <lineage>
        <taxon>Eukaryota</taxon>
        <taxon>Metazoa</taxon>
        <taxon>Ecdysozoa</taxon>
        <taxon>Nematoda</taxon>
        <taxon>Chromadorea</taxon>
        <taxon>Rhabditida</taxon>
        <taxon>Tylenchina</taxon>
        <taxon>Panagrolaimomorpha</taxon>
        <taxon>Panagrolaimoidea</taxon>
        <taxon>Panagrolaimidae</taxon>
        <taxon>Panagrolaimus</taxon>
    </lineage>
</organism>